<dbReference type="EMBL" id="WTXG01000082">
    <property type="protein sequence ID" value="KAI0294059.1"/>
    <property type="molecule type" value="Genomic_DNA"/>
</dbReference>
<proteinExistence type="predicted"/>
<dbReference type="Proteomes" id="UP001203297">
    <property type="component" value="Unassembled WGS sequence"/>
</dbReference>
<gene>
    <name evidence="2" type="ORF">B0F90DRAFT_1342653</name>
</gene>
<reference evidence="2" key="1">
    <citation type="journal article" date="2022" name="New Phytol.">
        <title>Evolutionary transition to the ectomycorrhizal habit in the genomes of a hyperdiverse lineage of mushroom-forming fungi.</title>
        <authorList>
            <person name="Looney B."/>
            <person name="Miyauchi S."/>
            <person name="Morin E."/>
            <person name="Drula E."/>
            <person name="Courty P.E."/>
            <person name="Kohler A."/>
            <person name="Kuo A."/>
            <person name="LaButti K."/>
            <person name="Pangilinan J."/>
            <person name="Lipzen A."/>
            <person name="Riley R."/>
            <person name="Andreopoulos W."/>
            <person name="He G."/>
            <person name="Johnson J."/>
            <person name="Nolan M."/>
            <person name="Tritt A."/>
            <person name="Barry K.W."/>
            <person name="Grigoriev I.V."/>
            <person name="Nagy L.G."/>
            <person name="Hibbett D."/>
            <person name="Henrissat B."/>
            <person name="Matheny P.B."/>
            <person name="Labbe J."/>
            <person name="Martin F.M."/>
        </authorList>
    </citation>
    <scope>NUCLEOTIDE SEQUENCE</scope>
    <source>
        <strain evidence="2">BPL690</strain>
    </source>
</reference>
<feature type="compositionally biased region" description="Basic and acidic residues" evidence="1">
    <location>
        <begin position="129"/>
        <end position="140"/>
    </location>
</feature>
<keyword evidence="3" id="KW-1185">Reference proteome</keyword>
<evidence type="ECO:0000313" key="3">
    <source>
        <dbReference type="Proteomes" id="UP001203297"/>
    </source>
</evidence>
<feature type="compositionally biased region" description="Basic and acidic residues" evidence="1">
    <location>
        <begin position="1"/>
        <end position="14"/>
    </location>
</feature>
<feature type="compositionally biased region" description="Basic and acidic residues" evidence="1">
    <location>
        <begin position="43"/>
        <end position="58"/>
    </location>
</feature>
<evidence type="ECO:0000313" key="2">
    <source>
        <dbReference type="EMBL" id="KAI0294059.1"/>
    </source>
</evidence>
<feature type="compositionally biased region" description="Low complexity" evidence="1">
    <location>
        <begin position="102"/>
        <end position="117"/>
    </location>
</feature>
<organism evidence="2 3">
    <name type="scientific">Multifurca ochricompacta</name>
    <dbReference type="NCBI Taxonomy" id="376703"/>
    <lineage>
        <taxon>Eukaryota</taxon>
        <taxon>Fungi</taxon>
        <taxon>Dikarya</taxon>
        <taxon>Basidiomycota</taxon>
        <taxon>Agaricomycotina</taxon>
        <taxon>Agaricomycetes</taxon>
        <taxon>Russulales</taxon>
        <taxon>Russulaceae</taxon>
        <taxon>Multifurca</taxon>
    </lineage>
</organism>
<feature type="compositionally biased region" description="Polar residues" evidence="1">
    <location>
        <begin position="25"/>
        <end position="37"/>
    </location>
</feature>
<dbReference type="AlphaFoldDB" id="A0AAD4QGV7"/>
<name>A0AAD4QGV7_9AGAM</name>
<sequence length="153" mass="16624">MEVRYEDEGSHAPDLHPPPSATLVPPSQHSSSSNLQKRSLCLRRQDQAATSHDDEGHLSHTSTPLSNLLRCFLRPMTNSNEGPSSGSSSSLNIHLSSDDSRASAPSSSEDSYPSPYSVDAIAVFQAPPDKNEGRSFDGRRSAKGSIFLKTRFR</sequence>
<accession>A0AAD4QGV7</accession>
<protein>
    <submittedName>
        <fullName evidence="2">Uncharacterized protein</fullName>
    </submittedName>
</protein>
<evidence type="ECO:0000256" key="1">
    <source>
        <dbReference type="SAM" id="MobiDB-lite"/>
    </source>
</evidence>
<feature type="compositionally biased region" description="Low complexity" evidence="1">
    <location>
        <begin position="79"/>
        <end position="95"/>
    </location>
</feature>
<comment type="caution">
    <text evidence="2">The sequence shown here is derived from an EMBL/GenBank/DDBJ whole genome shotgun (WGS) entry which is preliminary data.</text>
</comment>
<feature type="region of interest" description="Disordered" evidence="1">
    <location>
        <begin position="1"/>
        <end position="153"/>
    </location>
</feature>